<keyword evidence="6 9" id="KW-0500">Molybdenum</keyword>
<dbReference type="GO" id="GO:0061599">
    <property type="term" value="F:molybdopterin molybdotransferase activity"/>
    <property type="evidence" value="ECO:0007669"/>
    <property type="project" value="UniProtKB-UniRule"/>
</dbReference>
<evidence type="ECO:0000259" key="10">
    <source>
        <dbReference type="SMART" id="SM00852"/>
    </source>
</evidence>
<dbReference type="PANTHER" id="PTHR10192:SF5">
    <property type="entry name" value="GEPHYRIN"/>
    <property type="match status" value="1"/>
</dbReference>
<dbReference type="InterPro" id="IPR036425">
    <property type="entry name" value="MoaB/Mog-like_dom_sf"/>
</dbReference>
<gene>
    <name evidence="11" type="ORF">DXX99_04905</name>
</gene>
<dbReference type="GO" id="GO:0005829">
    <property type="term" value="C:cytosol"/>
    <property type="evidence" value="ECO:0007669"/>
    <property type="project" value="TreeGrafter"/>
</dbReference>
<protein>
    <recommendedName>
        <fullName evidence="5 9">Molybdopterin molybdenumtransferase</fullName>
        <ecNumber evidence="4 9">2.10.1.1</ecNumber>
    </recommendedName>
</protein>
<comment type="pathway">
    <text evidence="2 9">Cofactor biosynthesis; molybdopterin biosynthesis.</text>
</comment>
<proteinExistence type="inferred from homology"/>
<dbReference type="PANTHER" id="PTHR10192">
    <property type="entry name" value="MOLYBDOPTERIN BIOSYNTHESIS PROTEIN"/>
    <property type="match status" value="1"/>
</dbReference>
<dbReference type="SUPFAM" id="SSF63882">
    <property type="entry name" value="MoeA N-terminal region -like"/>
    <property type="match status" value="1"/>
</dbReference>
<comment type="function">
    <text evidence="1 9">Catalyzes the insertion of molybdate into adenylated molybdopterin with the concomitant release of AMP.</text>
</comment>
<dbReference type="Gene3D" id="3.90.105.10">
    <property type="entry name" value="Molybdopterin biosynthesis moea protein, domain 2"/>
    <property type="match status" value="1"/>
</dbReference>
<dbReference type="Pfam" id="PF00994">
    <property type="entry name" value="MoCF_biosynth"/>
    <property type="match status" value="1"/>
</dbReference>
<dbReference type="EMBL" id="QSLN01000004">
    <property type="protein sequence ID" value="RDV83671.1"/>
    <property type="molecule type" value="Genomic_DNA"/>
</dbReference>
<comment type="caution">
    <text evidence="11">The sequence shown here is derived from an EMBL/GenBank/DDBJ whole genome shotgun (WGS) entry which is preliminary data.</text>
</comment>
<dbReference type="EC" id="2.10.1.1" evidence="4 9"/>
<dbReference type="Gene3D" id="2.170.190.11">
    <property type="entry name" value="Molybdopterin biosynthesis moea protein, domain 3"/>
    <property type="match status" value="1"/>
</dbReference>
<dbReference type="Proteomes" id="UP000256329">
    <property type="component" value="Unassembled WGS sequence"/>
</dbReference>
<dbReference type="Gene3D" id="2.40.340.10">
    <property type="entry name" value="MoeA, C-terminal, domain IV"/>
    <property type="match status" value="1"/>
</dbReference>
<keyword evidence="12" id="KW-1185">Reference proteome</keyword>
<comment type="catalytic activity">
    <reaction evidence="8">
        <text>adenylyl-molybdopterin + molybdate = Mo-molybdopterin + AMP + H(+)</text>
        <dbReference type="Rhea" id="RHEA:35047"/>
        <dbReference type="ChEBI" id="CHEBI:15378"/>
        <dbReference type="ChEBI" id="CHEBI:36264"/>
        <dbReference type="ChEBI" id="CHEBI:62727"/>
        <dbReference type="ChEBI" id="CHEBI:71302"/>
        <dbReference type="ChEBI" id="CHEBI:456215"/>
        <dbReference type="EC" id="2.10.1.1"/>
    </reaction>
</comment>
<dbReference type="Gene3D" id="3.40.980.10">
    <property type="entry name" value="MoaB/Mog-like domain"/>
    <property type="match status" value="1"/>
</dbReference>
<sequence length="402" mass="42649">MLFTTLTLAEAREKLRRSMRPWPVEEVGLGDALGRVLAQDLAAKEDVPGFDRSTVDGYAVRAADTFGASEGLPAILRLAGEVCMGSPPEKGLTHGEAWRISTGGMLPEGADAVVMVEYTEELDEETVAIYRPVAPGENVVRRGDDVQAGRVILPAGRRLRPADVGLLATCGWDRVPVFRKPRIGVIGTGDEIVEVGQVPGPGQVRDVNTWSLAAAVTAAGGEPVRYGVVRDRLPEIKEMLARALEECDGVCLAGGSSVGVRDLTLEAIEDLPGTKVLFHGLAVRPGKPTLGAVVNGKPVVGLPGHPVSALVVFHFLFRPLLEPEKENPLPLRARLTRSLSSAPGREDFVPAELGVEEGVTIARPILGKSGLIAWLARAQALIHLPLDAEGAAAGDWVDVFLV</sequence>
<evidence type="ECO:0000256" key="6">
    <source>
        <dbReference type="ARBA" id="ARBA00022505"/>
    </source>
</evidence>
<dbReference type="InterPro" id="IPR005111">
    <property type="entry name" value="MoeA_C_domain_IV"/>
</dbReference>
<comment type="similarity">
    <text evidence="3 9">Belongs to the MoeA family.</text>
</comment>
<dbReference type="SUPFAM" id="SSF63867">
    <property type="entry name" value="MoeA C-terminal domain-like"/>
    <property type="match status" value="1"/>
</dbReference>
<organism evidence="11 12">
    <name type="scientific">Ammonifex thiophilus</name>
    <dbReference type="NCBI Taxonomy" id="444093"/>
    <lineage>
        <taxon>Bacteria</taxon>
        <taxon>Bacillati</taxon>
        <taxon>Bacillota</taxon>
        <taxon>Clostridia</taxon>
        <taxon>Thermoanaerobacterales</taxon>
        <taxon>Thermoanaerobacteraceae</taxon>
        <taxon>Ammonifex</taxon>
    </lineage>
</organism>
<comment type="cofactor">
    <cofactor evidence="9">
        <name>Mg(2+)</name>
        <dbReference type="ChEBI" id="CHEBI:18420"/>
    </cofactor>
</comment>
<dbReference type="InterPro" id="IPR005110">
    <property type="entry name" value="MoeA_linker/N"/>
</dbReference>
<dbReference type="InterPro" id="IPR036135">
    <property type="entry name" value="MoeA_linker/N_sf"/>
</dbReference>
<dbReference type="InterPro" id="IPR001453">
    <property type="entry name" value="MoaB/Mog_dom"/>
</dbReference>
<dbReference type="CDD" id="cd00887">
    <property type="entry name" value="MoeA"/>
    <property type="match status" value="1"/>
</dbReference>
<feature type="domain" description="MoaB/Mog" evidence="10">
    <location>
        <begin position="184"/>
        <end position="323"/>
    </location>
</feature>
<evidence type="ECO:0000256" key="4">
    <source>
        <dbReference type="ARBA" id="ARBA00013269"/>
    </source>
</evidence>
<reference evidence="11 12" key="1">
    <citation type="submission" date="2018-08" db="EMBL/GenBank/DDBJ databases">
        <title>Form III RuBisCO-mediated autotrophy in Thermodesulfobium bacteria.</title>
        <authorList>
            <person name="Toshchakov S.V."/>
            <person name="Kublanov I.V."/>
            <person name="Frolov E."/>
            <person name="Bonch-Osmolovskaya E.A."/>
            <person name="Tourova T.P."/>
            <person name="Chernych N.A."/>
            <person name="Lebedinsky A.V."/>
        </authorList>
    </citation>
    <scope>NUCLEOTIDE SEQUENCE [LARGE SCALE GENOMIC DNA]</scope>
    <source>
        <strain evidence="11 12">SR</strain>
    </source>
</reference>
<evidence type="ECO:0000313" key="12">
    <source>
        <dbReference type="Proteomes" id="UP000256329"/>
    </source>
</evidence>
<evidence type="ECO:0000256" key="5">
    <source>
        <dbReference type="ARBA" id="ARBA00021108"/>
    </source>
</evidence>
<evidence type="ECO:0000256" key="3">
    <source>
        <dbReference type="ARBA" id="ARBA00010763"/>
    </source>
</evidence>
<evidence type="ECO:0000256" key="9">
    <source>
        <dbReference type="RuleBase" id="RU365090"/>
    </source>
</evidence>
<evidence type="ECO:0000313" key="11">
    <source>
        <dbReference type="EMBL" id="RDV83671.1"/>
    </source>
</evidence>
<keyword evidence="9 11" id="KW-0808">Transferase</keyword>
<dbReference type="InterPro" id="IPR038987">
    <property type="entry name" value="MoeA-like"/>
</dbReference>
<dbReference type="Pfam" id="PF03453">
    <property type="entry name" value="MoeA_N"/>
    <property type="match status" value="1"/>
</dbReference>
<dbReference type="SUPFAM" id="SSF53218">
    <property type="entry name" value="Molybdenum cofactor biosynthesis proteins"/>
    <property type="match status" value="1"/>
</dbReference>
<keyword evidence="7 9" id="KW-0501">Molybdenum cofactor biosynthesis</keyword>
<dbReference type="GO" id="GO:0046872">
    <property type="term" value="F:metal ion binding"/>
    <property type="evidence" value="ECO:0007669"/>
    <property type="project" value="UniProtKB-UniRule"/>
</dbReference>
<dbReference type="FunFam" id="2.170.190.11:FF:000001">
    <property type="entry name" value="Molybdopterin molybdenumtransferase"/>
    <property type="match status" value="1"/>
</dbReference>
<keyword evidence="9" id="KW-0460">Magnesium</keyword>
<dbReference type="GO" id="GO:0006777">
    <property type="term" value="P:Mo-molybdopterin cofactor biosynthetic process"/>
    <property type="evidence" value="ECO:0007669"/>
    <property type="project" value="UniProtKB-UniRule"/>
</dbReference>
<dbReference type="NCBIfam" id="NF045515">
    <property type="entry name" value="Glp_gephyrin"/>
    <property type="match status" value="1"/>
</dbReference>
<evidence type="ECO:0000256" key="7">
    <source>
        <dbReference type="ARBA" id="ARBA00023150"/>
    </source>
</evidence>
<evidence type="ECO:0000256" key="8">
    <source>
        <dbReference type="ARBA" id="ARBA00047317"/>
    </source>
</evidence>
<keyword evidence="9" id="KW-0479">Metal-binding</keyword>
<evidence type="ECO:0000256" key="2">
    <source>
        <dbReference type="ARBA" id="ARBA00005046"/>
    </source>
</evidence>
<dbReference type="AlphaFoldDB" id="A0A3D8P441"/>
<dbReference type="InterPro" id="IPR036688">
    <property type="entry name" value="MoeA_C_domain_IV_sf"/>
</dbReference>
<dbReference type="Pfam" id="PF03454">
    <property type="entry name" value="MoeA_C"/>
    <property type="match status" value="1"/>
</dbReference>
<evidence type="ECO:0000256" key="1">
    <source>
        <dbReference type="ARBA" id="ARBA00002901"/>
    </source>
</evidence>
<dbReference type="SMART" id="SM00852">
    <property type="entry name" value="MoCF_biosynth"/>
    <property type="match status" value="1"/>
</dbReference>
<accession>A0A3D8P441</accession>
<dbReference type="NCBIfam" id="TIGR00177">
    <property type="entry name" value="molyb_syn"/>
    <property type="match status" value="1"/>
</dbReference>
<dbReference type="OrthoDB" id="9804758at2"/>
<name>A0A3D8P441_9THEO</name>
<dbReference type="UniPathway" id="UPA00344"/>